<keyword evidence="1" id="KW-0812">Transmembrane</keyword>
<organism evidence="2 3">
    <name type="scientific">Dendrobium catenatum</name>
    <dbReference type="NCBI Taxonomy" id="906689"/>
    <lineage>
        <taxon>Eukaryota</taxon>
        <taxon>Viridiplantae</taxon>
        <taxon>Streptophyta</taxon>
        <taxon>Embryophyta</taxon>
        <taxon>Tracheophyta</taxon>
        <taxon>Spermatophyta</taxon>
        <taxon>Magnoliopsida</taxon>
        <taxon>Liliopsida</taxon>
        <taxon>Asparagales</taxon>
        <taxon>Orchidaceae</taxon>
        <taxon>Epidendroideae</taxon>
        <taxon>Malaxideae</taxon>
        <taxon>Dendrobiinae</taxon>
        <taxon>Dendrobium</taxon>
    </lineage>
</organism>
<feature type="transmembrane region" description="Helical" evidence="1">
    <location>
        <begin position="78"/>
        <end position="99"/>
    </location>
</feature>
<feature type="transmembrane region" description="Helical" evidence="1">
    <location>
        <begin position="45"/>
        <end position="66"/>
    </location>
</feature>
<name>A0A2I0VIT8_9ASPA</name>
<reference evidence="2 3" key="1">
    <citation type="journal article" date="2016" name="Sci. Rep.">
        <title>The Dendrobium catenatum Lindl. genome sequence provides insights into polysaccharide synthase, floral development and adaptive evolution.</title>
        <authorList>
            <person name="Zhang G.Q."/>
            <person name="Xu Q."/>
            <person name="Bian C."/>
            <person name="Tsai W.C."/>
            <person name="Yeh C.M."/>
            <person name="Liu K.W."/>
            <person name="Yoshida K."/>
            <person name="Zhang L.S."/>
            <person name="Chang S.B."/>
            <person name="Chen F."/>
            <person name="Shi Y."/>
            <person name="Su Y.Y."/>
            <person name="Zhang Y.Q."/>
            <person name="Chen L.J."/>
            <person name="Yin Y."/>
            <person name="Lin M."/>
            <person name="Huang H."/>
            <person name="Deng H."/>
            <person name="Wang Z.W."/>
            <person name="Zhu S.L."/>
            <person name="Zhao X."/>
            <person name="Deng C."/>
            <person name="Niu S.C."/>
            <person name="Huang J."/>
            <person name="Wang M."/>
            <person name="Liu G.H."/>
            <person name="Yang H.J."/>
            <person name="Xiao X.J."/>
            <person name="Hsiao Y.Y."/>
            <person name="Wu W.L."/>
            <person name="Chen Y.Y."/>
            <person name="Mitsuda N."/>
            <person name="Ohme-Takagi M."/>
            <person name="Luo Y.B."/>
            <person name="Van de Peer Y."/>
            <person name="Liu Z.J."/>
        </authorList>
    </citation>
    <scope>NUCLEOTIDE SEQUENCE [LARGE SCALE GENOMIC DNA]</scope>
    <source>
        <tissue evidence="2">The whole plant</tissue>
    </source>
</reference>
<evidence type="ECO:0000313" key="2">
    <source>
        <dbReference type="EMBL" id="PKU63332.1"/>
    </source>
</evidence>
<protein>
    <submittedName>
        <fullName evidence="2">Uncharacterized protein</fullName>
    </submittedName>
</protein>
<gene>
    <name evidence="2" type="ORF">MA16_Dca013376</name>
</gene>
<evidence type="ECO:0000256" key="1">
    <source>
        <dbReference type="SAM" id="Phobius"/>
    </source>
</evidence>
<keyword evidence="3" id="KW-1185">Reference proteome</keyword>
<dbReference type="AlphaFoldDB" id="A0A2I0VIT8"/>
<proteinExistence type="predicted"/>
<dbReference type="Proteomes" id="UP000233837">
    <property type="component" value="Unassembled WGS sequence"/>
</dbReference>
<accession>A0A2I0VIT8</accession>
<keyword evidence="1" id="KW-0472">Membrane</keyword>
<evidence type="ECO:0000313" key="3">
    <source>
        <dbReference type="Proteomes" id="UP000233837"/>
    </source>
</evidence>
<keyword evidence="1" id="KW-1133">Transmembrane helix</keyword>
<reference evidence="2 3" key="2">
    <citation type="journal article" date="2017" name="Nature">
        <title>The Apostasia genome and the evolution of orchids.</title>
        <authorList>
            <person name="Zhang G.Q."/>
            <person name="Liu K.W."/>
            <person name="Li Z."/>
            <person name="Lohaus R."/>
            <person name="Hsiao Y.Y."/>
            <person name="Niu S.C."/>
            <person name="Wang J.Y."/>
            <person name="Lin Y.C."/>
            <person name="Xu Q."/>
            <person name="Chen L.J."/>
            <person name="Yoshida K."/>
            <person name="Fujiwara S."/>
            <person name="Wang Z.W."/>
            <person name="Zhang Y.Q."/>
            <person name="Mitsuda N."/>
            <person name="Wang M."/>
            <person name="Liu G.H."/>
            <person name="Pecoraro L."/>
            <person name="Huang H.X."/>
            <person name="Xiao X.J."/>
            <person name="Lin M."/>
            <person name="Wu X.Y."/>
            <person name="Wu W.L."/>
            <person name="Chen Y.Y."/>
            <person name="Chang S.B."/>
            <person name="Sakamoto S."/>
            <person name="Ohme-Takagi M."/>
            <person name="Yagi M."/>
            <person name="Zeng S.J."/>
            <person name="Shen C.Y."/>
            <person name="Yeh C.M."/>
            <person name="Luo Y.B."/>
            <person name="Tsai W.C."/>
            <person name="Van de Peer Y."/>
            <person name="Liu Z.J."/>
        </authorList>
    </citation>
    <scope>NUCLEOTIDE SEQUENCE [LARGE SCALE GENOMIC DNA]</scope>
    <source>
        <tissue evidence="2">The whole plant</tissue>
    </source>
</reference>
<dbReference type="EMBL" id="KZ503501">
    <property type="protein sequence ID" value="PKU63332.1"/>
    <property type="molecule type" value="Genomic_DNA"/>
</dbReference>
<feature type="transmembrane region" description="Helical" evidence="1">
    <location>
        <begin position="6"/>
        <end position="33"/>
    </location>
</feature>
<sequence length="185" mass="21586">MLELKFSSMIGGFIALPSSLFQKSLLLSLGFILEWTLPLLLPLSFGFLLVFAVPVAPGCFPVMLFHSLCWLLEFLAGWVSRGCLLGFPWSSFLCFLKFYKGITGSFQQINSDMKQAKICGWQKRRKLWKWRWNNLEPRCKRNIPDGGKIFWNEGKIFLHRKPFWKHGQHDENIDRDANEDFTNYS</sequence>